<evidence type="ECO:0000313" key="11">
    <source>
        <dbReference type="Proteomes" id="UP000315037"/>
    </source>
</evidence>
<dbReference type="CDD" id="cd03278">
    <property type="entry name" value="ABC_SMC_barmotin"/>
    <property type="match status" value="1"/>
</dbReference>
<evidence type="ECO:0000256" key="4">
    <source>
        <dbReference type="ARBA" id="ARBA00022840"/>
    </source>
</evidence>
<dbReference type="Pfam" id="PF02463">
    <property type="entry name" value="SMC_N"/>
    <property type="match status" value="1"/>
</dbReference>
<dbReference type="SUPFAM" id="SSF52540">
    <property type="entry name" value="P-loop containing nucleoside triphosphate hydrolases"/>
    <property type="match status" value="1"/>
</dbReference>
<evidence type="ECO:0000256" key="1">
    <source>
        <dbReference type="ARBA" id="ARBA00004496"/>
    </source>
</evidence>
<dbReference type="RefSeq" id="WP_165600159.1">
    <property type="nucleotide sequence ID" value="NZ_SORZ01000001.1"/>
</dbReference>
<keyword evidence="6 7" id="KW-0238">DNA-binding</keyword>
<dbReference type="InterPro" id="IPR003395">
    <property type="entry name" value="RecF/RecN/SMC_N"/>
</dbReference>
<dbReference type="InterPro" id="IPR024704">
    <property type="entry name" value="SMC"/>
</dbReference>
<dbReference type="FunFam" id="3.40.50.300:FF:000901">
    <property type="entry name" value="Chromosome partition protein Smc"/>
    <property type="match status" value="1"/>
</dbReference>
<evidence type="ECO:0000256" key="8">
    <source>
        <dbReference type="SAM" id="MobiDB-lite"/>
    </source>
</evidence>
<comment type="caution">
    <text evidence="10">The sequence shown here is derived from an EMBL/GenBank/DDBJ whole genome shotgun (WGS) entry which is preliminary data.</text>
</comment>
<comment type="subcellular location">
    <subcellularLocation>
        <location evidence="1 7">Cytoplasm</location>
    </subcellularLocation>
</comment>
<evidence type="ECO:0000313" key="10">
    <source>
        <dbReference type="EMBL" id="TPW35691.1"/>
    </source>
</evidence>
<keyword evidence="5 7" id="KW-0175">Coiled coil</keyword>
<evidence type="ECO:0000256" key="5">
    <source>
        <dbReference type="ARBA" id="ARBA00023054"/>
    </source>
</evidence>
<dbReference type="GO" id="GO:0007059">
    <property type="term" value="P:chromosome segregation"/>
    <property type="evidence" value="ECO:0007669"/>
    <property type="project" value="UniProtKB-UniRule"/>
</dbReference>
<keyword evidence="3 7" id="KW-0547">Nucleotide-binding</keyword>
<dbReference type="Gene3D" id="3.40.50.300">
    <property type="entry name" value="P-loop containing nucleotide triphosphate hydrolases"/>
    <property type="match status" value="2"/>
</dbReference>
<feature type="coiled-coil region" evidence="7">
    <location>
        <begin position="1079"/>
        <end position="1161"/>
    </location>
</feature>
<evidence type="ECO:0000259" key="9">
    <source>
        <dbReference type="Pfam" id="PF02463"/>
    </source>
</evidence>
<dbReference type="InterPro" id="IPR027417">
    <property type="entry name" value="P-loop_NTPase"/>
</dbReference>
<feature type="region of interest" description="Disordered" evidence="8">
    <location>
        <begin position="1263"/>
        <end position="1282"/>
    </location>
</feature>
<comment type="domain">
    <text evidence="7">Contains large globular domains required for ATP hydrolysis at each terminus and a third globular domain forming a flexible hinge near the middle of the molecule. These domains are separated by coiled-coil structures.</text>
</comment>
<dbReference type="GO" id="GO:0003677">
    <property type="term" value="F:DNA binding"/>
    <property type="evidence" value="ECO:0007669"/>
    <property type="project" value="UniProtKB-UniRule"/>
</dbReference>
<dbReference type="GO" id="GO:0016887">
    <property type="term" value="F:ATP hydrolysis activity"/>
    <property type="evidence" value="ECO:0007669"/>
    <property type="project" value="InterPro"/>
</dbReference>
<comment type="function">
    <text evidence="7">Required for chromosome condensation and partitioning.</text>
</comment>
<feature type="binding site" evidence="7">
    <location>
        <begin position="40"/>
        <end position="47"/>
    </location>
    <ligand>
        <name>ATP</name>
        <dbReference type="ChEBI" id="CHEBI:30616"/>
    </ligand>
</feature>
<dbReference type="GO" id="GO:0030261">
    <property type="term" value="P:chromosome condensation"/>
    <property type="evidence" value="ECO:0007669"/>
    <property type="project" value="InterPro"/>
</dbReference>
<feature type="coiled-coil region" evidence="7">
    <location>
        <begin position="537"/>
        <end position="571"/>
    </location>
</feature>
<feature type="coiled-coil region" evidence="7">
    <location>
        <begin position="185"/>
        <end position="226"/>
    </location>
</feature>
<dbReference type="PANTHER" id="PTHR43977">
    <property type="entry name" value="STRUCTURAL MAINTENANCE OF CHROMOSOMES PROTEIN 3"/>
    <property type="match status" value="1"/>
</dbReference>
<protein>
    <recommendedName>
        <fullName evidence="7">Chromosome partition protein Smc</fullName>
    </recommendedName>
</protein>
<keyword evidence="11" id="KW-1185">Reference proteome</keyword>
<evidence type="ECO:0000256" key="3">
    <source>
        <dbReference type="ARBA" id="ARBA00022741"/>
    </source>
</evidence>
<feature type="coiled-coil region" evidence="7">
    <location>
        <begin position="908"/>
        <end position="1050"/>
    </location>
</feature>
<proteinExistence type="inferred from homology"/>
<feature type="coiled-coil region" evidence="7">
    <location>
        <begin position="627"/>
        <end position="682"/>
    </location>
</feature>
<comment type="similarity">
    <text evidence="7">Belongs to the SMC family.</text>
</comment>
<sequence>MTDPKSHKAAITSLTLSGFKSFADETSLPILPGLSGIVGPNGCGKSNIVEALRWVMGESSARALRGGESDDLIFAGSRGRAARNLMRVALTLQDAQGLAPPPLTDSPVLEVQRQAEREQGISYRLNGRAVRVRDIHTLFADLASGARSSAIISQNRVGRLISARPEERRLLLEEAAGITGLHARRNDAAIKLRQTETNLERARERSQQMEQRLEELQHQVEQARNYRRHAATVRDCEEALLHLQHRQARSQVEKFSSLLEKTRQDLEQLQQSAHQQQKLSTQLQAELARHRQQHGQLDQRWQALHLQVELTRTELRHARQTAADRQEEQAHLETEQERCRTDLTHLLEAQTKDHHQLKILQERLETCTTALPQLQQAHFTAVQALKQARDAQTHAQVTSQTASSQRQRLVQQAEQFQKQLALLRAEKTQRLEERSQLGQKLAVRPAPDQLRAQLGQAQEEHSQQQKQLGNLREAEQETQFSARLTRQEFQQAEAALQRLDHQEKTLAGRLSTQAGRLHDIQKEITSHERALQALPAAQMLEENVQKAESFLSLAQNEVKEAELSCSVQEQEWLTVQGKEAQSRQRRESLEAEETHLTQRLLSEEATVARKREELAVLTGKLPPDAELHQAQNTLEQAEKALEKQLKQHNEMLAEHQALQERTETARIELRETETALLRLQSEKTGLQVSFQQSAAEDAPQQPFPTLATALVCPPELVEAVGNALGASVEGSLAPTDTASFWRRLPPLSLPPVREDLPVLASLVSAPPEAQRRLETIYVVASAEEAERLQPDLQPGQLLVTREGTIWRWDGFVQRAPTASSATRQLALQQQLRAVDQAQAQARRKLQKLQPEVQALEEQCKQAHEALTASTSHLERCQHASAEAGTRLQAVRQARTLQGQALTQGHQHLEQLEKQLTYSRARLQQVMQALAALTVSAPGAEKLQKTLTEARHSLQQCRQQAEAALSAYQKACNQREESKRQKNQCSERLTELRRQLSLTETEKRACQTELATVTAEREACARHKEQRQEKLQLIEKELSSLQNQQKAQAHQQSQQAALCASLDTQLASLLEETHALHQGLQALQQQEQQAANLLTRHETELQMVQLELSQLPPEADTYQLLQKASETCQAQERATQTLQEEIQQTQQEIHHVQSQSETLEGRIEARKAEKTRLETTRDHLTTRFDHLRAQAERSDLKELTRALGEKTRELASLEEERAAQTAQLEEAQASLEAHEAATVVARKQLTEKRETALGLQARLEQALETHDRLQEERPLPSSPAPQLSCALEGLSEREIRKLLKEALNAREGLGSVNLCAEEECTTLQGQYDQLAAEQADLQGAVSRLDTAVQTLNREGRARLKQVFAEMDSQFQSLFSRMFGGGRAHLGLVGSEDPLEAGLEIFAQPPGKKLATLSLLSGGEQALTALSLIFAAFQCTPAPLCVLDEVDAPLDDANVERFCTLLRDMTRQTGTRFLVVTHHQLTMAHMDRLFGVTMQERGVSRLLSVNFDESLALLDNTSQSA</sequence>
<feature type="domain" description="RecF/RecN/SMC N-terminal" evidence="9">
    <location>
        <begin position="11"/>
        <end position="1498"/>
    </location>
</feature>
<organism evidence="10 11">
    <name type="scientific">Oecophyllibacter saccharovorans</name>
    <dbReference type="NCBI Taxonomy" id="2558360"/>
    <lineage>
        <taxon>Bacteria</taxon>
        <taxon>Pseudomonadati</taxon>
        <taxon>Pseudomonadota</taxon>
        <taxon>Alphaproteobacteria</taxon>
        <taxon>Acetobacterales</taxon>
        <taxon>Acetobacteraceae</taxon>
        <taxon>Oecophyllibacter</taxon>
    </lineage>
</organism>
<dbReference type="EMBL" id="SORZ01000001">
    <property type="protein sequence ID" value="TPW35691.1"/>
    <property type="molecule type" value="Genomic_DNA"/>
</dbReference>
<dbReference type="GO" id="GO:0007062">
    <property type="term" value="P:sister chromatid cohesion"/>
    <property type="evidence" value="ECO:0007669"/>
    <property type="project" value="InterPro"/>
</dbReference>
<feature type="region of interest" description="Disordered" evidence="8">
    <location>
        <begin position="453"/>
        <end position="479"/>
    </location>
</feature>
<evidence type="ECO:0000256" key="6">
    <source>
        <dbReference type="ARBA" id="ARBA00023125"/>
    </source>
</evidence>
<dbReference type="GO" id="GO:0006260">
    <property type="term" value="P:DNA replication"/>
    <property type="evidence" value="ECO:0007669"/>
    <property type="project" value="UniProtKB-UniRule"/>
</dbReference>
<comment type="subunit">
    <text evidence="7">Homodimer.</text>
</comment>
<dbReference type="InterPro" id="IPR011890">
    <property type="entry name" value="SMC_prok"/>
</dbReference>
<dbReference type="GO" id="GO:0005524">
    <property type="term" value="F:ATP binding"/>
    <property type="evidence" value="ECO:0007669"/>
    <property type="project" value="UniProtKB-UniRule"/>
</dbReference>
<accession>A0A506UQP9</accession>
<feature type="coiled-coil region" evidence="7">
    <location>
        <begin position="252"/>
        <end position="300"/>
    </location>
</feature>
<name>A0A506UQP9_9PROT</name>
<keyword evidence="2 7" id="KW-0963">Cytoplasm</keyword>
<evidence type="ECO:0000256" key="7">
    <source>
        <dbReference type="HAMAP-Rule" id="MF_01894"/>
    </source>
</evidence>
<keyword evidence="4 7" id="KW-0067">ATP-binding</keyword>
<dbReference type="GO" id="GO:0005737">
    <property type="term" value="C:cytoplasm"/>
    <property type="evidence" value="ECO:0007669"/>
    <property type="project" value="UniProtKB-SubCell"/>
</dbReference>
<evidence type="ECO:0000256" key="2">
    <source>
        <dbReference type="ARBA" id="ARBA00022490"/>
    </source>
</evidence>
<feature type="coiled-coil region" evidence="7">
    <location>
        <begin position="827"/>
        <end position="865"/>
    </location>
</feature>
<gene>
    <name evidence="7" type="primary">smc</name>
    <name evidence="10" type="ORF">E3202_01675</name>
</gene>
<dbReference type="Proteomes" id="UP000315037">
    <property type="component" value="Unassembled WGS sequence"/>
</dbReference>
<dbReference type="PIRSF" id="PIRSF005719">
    <property type="entry name" value="SMC"/>
    <property type="match status" value="1"/>
</dbReference>
<feature type="compositionally biased region" description="Basic and acidic residues" evidence="8">
    <location>
        <begin position="1263"/>
        <end position="1273"/>
    </location>
</feature>
<reference evidence="10 11" key="1">
    <citation type="submission" date="2019-03" db="EMBL/GenBank/DDBJ databases">
        <title>The complete genome sequence of Neokomagataea sp. Jb2 NBRC113641.</title>
        <authorList>
            <person name="Chua K.-O."/>
            <person name="Chan K.-G."/>
            <person name="See-Too W.-S."/>
        </authorList>
    </citation>
    <scope>NUCLEOTIDE SEQUENCE [LARGE SCALE GENOMIC DNA]</scope>
    <source>
        <strain evidence="10 11">Jb2</strain>
    </source>
</reference>
<dbReference type="HAMAP" id="MF_01894">
    <property type="entry name" value="Smc_prok"/>
    <property type="match status" value="1"/>
</dbReference>